<keyword evidence="3" id="KW-1185">Reference proteome</keyword>
<feature type="transmembrane region" description="Helical" evidence="1">
    <location>
        <begin position="54"/>
        <end position="76"/>
    </location>
</feature>
<evidence type="ECO:0000313" key="3">
    <source>
        <dbReference type="Proteomes" id="UP000026962"/>
    </source>
</evidence>
<evidence type="ECO:0000256" key="1">
    <source>
        <dbReference type="SAM" id="Phobius"/>
    </source>
</evidence>
<evidence type="ECO:0000313" key="2">
    <source>
        <dbReference type="EnsemblPlants" id="OPUNC05G25020.1"/>
    </source>
</evidence>
<dbReference type="EnsemblPlants" id="OPUNC05G25020.1">
    <property type="protein sequence ID" value="OPUNC05G25020.1"/>
    <property type="gene ID" value="OPUNC05G25020"/>
</dbReference>
<dbReference type="HOGENOM" id="CLU_1638114_0_0_1"/>
<keyword evidence="1" id="KW-1133">Transmembrane helix</keyword>
<organism evidence="2">
    <name type="scientific">Oryza punctata</name>
    <name type="common">Red rice</name>
    <dbReference type="NCBI Taxonomy" id="4537"/>
    <lineage>
        <taxon>Eukaryota</taxon>
        <taxon>Viridiplantae</taxon>
        <taxon>Streptophyta</taxon>
        <taxon>Embryophyta</taxon>
        <taxon>Tracheophyta</taxon>
        <taxon>Spermatophyta</taxon>
        <taxon>Magnoliopsida</taxon>
        <taxon>Liliopsida</taxon>
        <taxon>Poales</taxon>
        <taxon>Poaceae</taxon>
        <taxon>BOP clade</taxon>
        <taxon>Oryzoideae</taxon>
        <taxon>Oryzeae</taxon>
        <taxon>Oryzinae</taxon>
        <taxon>Oryza</taxon>
    </lineage>
</organism>
<protein>
    <submittedName>
        <fullName evidence="2">Uncharacterized protein</fullName>
    </submittedName>
</protein>
<sequence length="162" mass="18105">MATKGGLAAVAGRMLRRHGGLGSSSRGLSGQPPSHQLTLVEMSFEPEPERPKMGWHIVTGVGAFAFSVAAFLRVVWQSKGSPKKELAANLAEHKCSQMNRSADMRAKGLSDRIKAMEKRQNMIEGKMNNNIEYLEKKSDVQIGRTLDLLREIEMSKKWPWQR</sequence>
<proteinExistence type="predicted"/>
<dbReference type="Gramene" id="OPUNC05G25020.1">
    <property type="protein sequence ID" value="OPUNC05G25020.1"/>
    <property type="gene ID" value="OPUNC05G25020"/>
</dbReference>
<dbReference type="AlphaFoldDB" id="A0A0E0L6A9"/>
<name>A0A0E0L6A9_ORYPU</name>
<keyword evidence="1" id="KW-0812">Transmembrane</keyword>
<reference evidence="2" key="2">
    <citation type="submission" date="2018-05" db="EMBL/GenBank/DDBJ databases">
        <title>OpunRS2 (Oryza punctata Reference Sequence Version 2).</title>
        <authorList>
            <person name="Zhang J."/>
            <person name="Kudrna D."/>
            <person name="Lee S."/>
            <person name="Talag J."/>
            <person name="Welchert J."/>
            <person name="Wing R.A."/>
        </authorList>
    </citation>
    <scope>NUCLEOTIDE SEQUENCE [LARGE SCALE GENOMIC DNA]</scope>
</reference>
<reference evidence="2" key="1">
    <citation type="submission" date="2015-04" db="UniProtKB">
        <authorList>
            <consortium name="EnsemblPlants"/>
        </authorList>
    </citation>
    <scope>IDENTIFICATION</scope>
</reference>
<dbReference type="Proteomes" id="UP000026962">
    <property type="component" value="Chromosome 5"/>
</dbReference>
<keyword evidence="1" id="KW-0472">Membrane</keyword>
<accession>A0A0E0L6A9</accession>